<keyword evidence="3 6" id="KW-0489">Methyltransferase</keyword>
<dbReference type="EC" id="2.1.1.-" evidence="6"/>
<name>A0A2S6AAJ2_9NOCA</name>
<dbReference type="Pfam" id="PF04072">
    <property type="entry name" value="LCM"/>
    <property type="match status" value="1"/>
</dbReference>
<evidence type="ECO:0000256" key="6">
    <source>
        <dbReference type="RuleBase" id="RU362030"/>
    </source>
</evidence>
<comment type="caution">
    <text evidence="7">The sequence shown here is derived from an EMBL/GenBank/DDBJ whole genome shotgun (WGS) entry which is preliminary data.</text>
</comment>
<dbReference type="GO" id="GO:0008168">
    <property type="term" value="F:methyltransferase activity"/>
    <property type="evidence" value="ECO:0007669"/>
    <property type="project" value="UniProtKB-UniRule"/>
</dbReference>
<proteinExistence type="inferred from homology"/>
<dbReference type="SUPFAM" id="SSF53335">
    <property type="entry name" value="S-adenosyl-L-methionine-dependent methyltransferases"/>
    <property type="match status" value="1"/>
</dbReference>
<dbReference type="PANTHER" id="PTHR43619:SF2">
    <property type="entry name" value="S-ADENOSYL-L-METHIONINE-DEPENDENT METHYLTRANSFERASES SUPERFAMILY PROTEIN"/>
    <property type="match status" value="1"/>
</dbReference>
<evidence type="ECO:0000256" key="1">
    <source>
        <dbReference type="ARBA" id="ARBA00003907"/>
    </source>
</evidence>
<dbReference type="PANTHER" id="PTHR43619">
    <property type="entry name" value="S-ADENOSYL-L-METHIONINE-DEPENDENT METHYLTRANSFERASE YKTD-RELATED"/>
    <property type="match status" value="1"/>
</dbReference>
<reference evidence="7 8" key="1">
    <citation type="submission" date="2018-02" db="EMBL/GenBank/DDBJ databases">
        <title>8 Nocardia nova and 1 Nocardia cyriacigeorgica strain used for evolution to TMP-SMX.</title>
        <authorList>
            <person name="Mehta H."/>
            <person name="Weng J."/>
            <person name="Shamoo Y."/>
        </authorList>
    </citation>
    <scope>NUCLEOTIDE SEQUENCE [LARGE SCALE GENOMIC DNA]</scope>
    <source>
        <strain evidence="7 8">BAA2227</strain>
    </source>
</reference>
<sequence>MRVTDLAMITSRPGRTVTGMQVGQPSTTAMATAQARAYHQLADEPRIFTDPLAVRLVGEDAARNNPFDKGVDPELARRRRLFLATRSRFADDTVAEAVADGTRQVVVLGAGMDTAAYRNPHPDVRFFEVDHPDTQAWKRNRLAEAGIEVPDSMTFAPVDFHRDNLADALAQAGLDRARSAVYVWLGVVVYLEHAAIAETLRYIAGQGGGAVAVFDYSYPPDEGQQARGKRVAAVGEPWISFFTEEQMRSELESAGFTDIEDHPGIALVRSYADLPGTGPALPGPHLIRART</sequence>
<organism evidence="7 8">
    <name type="scientific">Nocardia nova</name>
    <dbReference type="NCBI Taxonomy" id="37330"/>
    <lineage>
        <taxon>Bacteria</taxon>
        <taxon>Bacillati</taxon>
        <taxon>Actinomycetota</taxon>
        <taxon>Actinomycetes</taxon>
        <taxon>Mycobacteriales</taxon>
        <taxon>Nocardiaceae</taxon>
        <taxon>Nocardia</taxon>
    </lineage>
</organism>
<dbReference type="EMBL" id="PSZD01000004">
    <property type="protein sequence ID" value="PPJ30526.1"/>
    <property type="molecule type" value="Genomic_DNA"/>
</dbReference>
<evidence type="ECO:0000313" key="8">
    <source>
        <dbReference type="Proteomes" id="UP000238356"/>
    </source>
</evidence>
<evidence type="ECO:0000256" key="3">
    <source>
        <dbReference type="ARBA" id="ARBA00022603"/>
    </source>
</evidence>
<comment type="function">
    <text evidence="1 6">Exhibits S-adenosyl-L-methionine-dependent methyltransferase activity.</text>
</comment>
<accession>A0A2S6AAJ2</accession>
<dbReference type="AlphaFoldDB" id="A0A2S6AAJ2"/>
<dbReference type="InterPro" id="IPR011610">
    <property type="entry name" value="SAM_mthyl_Trfase_ML2640-like"/>
</dbReference>
<dbReference type="NCBIfam" id="TIGR00027">
    <property type="entry name" value="mthyl_TIGR00027"/>
    <property type="match status" value="1"/>
</dbReference>
<gene>
    <name evidence="7" type="ORF">C5F51_08600</name>
</gene>
<keyword evidence="8" id="KW-1185">Reference proteome</keyword>
<keyword evidence="4 7" id="KW-0808">Transferase</keyword>
<dbReference type="Gene3D" id="3.40.50.150">
    <property type="entry name" value="Vaccinia Virus protein VP39"/>
    <property type="match status" value="1"/>
</dbReference>
<evidence type="ECO:0000256" key="2">
    <source>
        <dbReference type="ARBA" id="ARBA00008138"/>
    </source>
</evidence>
<dbReference type="InterPro" id="IPR007213">
    <property type="entry name" value="Ppm1/Ppm2/Tcmp"/>
</dbReference>
<evidence type="ECO:0000313" key="7">
    <source>
        <dbReference type="EMBL" id="PPJ30526.1"/>
    </source>
</evidence>
<evidence type="ECO:0000256" key="4">
    <source>
        <dbReference type="ARBA" id="ARBA00022679"/>
    </source>
</evidence>
<dbReference type="GO" id="GO:0032259">
    <property type="term" value="P:methylation"/>
    <property type="evidence" value="ECO:0007669"/>
    <property type="project" value="UniProtKB-KW"/>
</dbReference>
<comment type="similarity">
    <text evidence="2 6">Belongs to the UPF0677 family.</text>
</comment>
<dbReference type="Proteomes" id="UP000238356">
    <property type="component" value="Unassembled WGS sequence"/>
</dbReference>
<evidence type="ECO:0000256" key="5">
    <source>
        <dbReference type="ARBA" id="ARBA00022691"/>
    </source>
</evidence>
<dbReference type="InterPro" id="IPR029063">
    <property type="entry name" value="SAM-dependent_MTases_sf"/>
</dbReference>
<protein>
    <recommendedName>
        <fullName evidence="6">S-adenosyl-L-methionine-dependent methyltransferase</fullName>
        <ecNumber evidence="6">2.1.1.-</ecNumber>
    </recommendedName>
</protein>
<keyword evidence="5 6" id="KW-0949">S-adenosyl-L-methionine</keyword>